<keyword evidence="1" id="KW-1133">Transmembrane helix</keyword>
<gene>
    <name evidence="2" type="ORF">AXFE_06530</name>
</gene>
<organism evidence="2 3">
    <name type="scientific">Acidithrix ferrooxidans</name>
    <dbReference type="NCBI Taxonomy" id="1280514"/>
    <lineage>
        <taxon>Bacteria</taxon>
        <taxon>Bacillati</taxon>
        <taxon>Actinomycetota</taxon>
        <taxon>Acidimicrobiia</taxon>
        <taxon>Acidimicrobiales</taxon>
        <taxon>Acidimicrobiaceae</taxon>
        <taxon>Acidithrix</taxon>
    </lineage>
</organism>
<dbReference type="EMBL" id="JXYS01000017">
    <property type="protein sequence ID" value="KJF18426.1"/>
    <property type="molecule type" value="Genomic_DNA"/>
</dbReference>
<name>A0A0D8HMX5_9ACTN</name>
<reference evidence="2 3" key="1">
    <citation type="submission" date="2015-01" db="EMBL/GenBank/DDBJ databases">
        <title>Draft genome of the acidophilic iron oxidizer Acidithrix ferrooxidans strain Py-F3.</title>
        <authorList>
            <person name="Poehlein A."/>
            <person name="Eisen S."/>
            <person name="Schloemann M."/>
            <person name="Johnson B.D."/>
            <person name="Daniel R."/>
            <person name="Muehling M."/>
        </authorList>
    </citation>
    <scope>NUCLEOTIDE SEQUENCE [LARGE SCALE GENOMIC DNA]</scope>
    <source>
        <strain evidence="2 3">Py-F3</strain>
    </source>
</reference>
<keyword evidence="1" id="KW-0472">Membrane</keyword>
<evidence type="ECO:0000313" key="2">
    <source>
        <dbReference type="EMBL" id="KJF18426.1"/>
    </source>
</evidence>
<keyword evidence="3" id="KW-1185">Reference proteome</keyword>
<keyword evidence="1" id="KW-0812">Transmembrane</keyword>
<evidence type="ECO:0000256" key="1">
    <source>
        <dbReference type="SAM" id="Phobius"/>
    </source>
</evidence>
<comment type="caution">
    <text evidence="2">The sequence shown here is derived from an EMBL/GenBank/DDBJ whole genome shotgun (WGS) entry which is preliminary data.</text>
</comment>
<sequence length="177" mass="20248">MDCFDVMLPNCLLSDAPSVPSCPIPYKQNLLSWVDLADRQQYGRCFMHSLALCCKCMLLACLEVQKPIDAPVLSGSIGLNYSWCGSFRYPHFLSSCRLSENHLVFTENHRIWIRECLFQTFLLLVFPFSYCLWISLLVLFARQMEAELTFPKQNVIASPRGIENTVSALEYCSQDPC</sequence>
<dbReference type="AlphaFoldDB" id="A0A0D8HMX5"/>
<evidence type="ECO:0000313" key="3">
    <source>
        <dbReference type="Proteomes" id="UP000032360"/>
    </source>
</evidence>
<feature type="transmembrane region" description="Helical" evidence="1">
    <location>
        <begin position="117"/>
        <end position="140"/>
    </location>
</feature>
<proteinExistence type="predicted"/>
<protein>
    <submittedName>
        <fullName evidence="2">Uncharacterized protein</fullName>
    </submittedName>
</protein>
<dbReference type="Proteomes" id="UP000032360">
    <property type="component" value="Unassembled WGS sequence"/>
</dbReference>
<accession>A0A0D8HMX5</accession>